<evidence type="ECO:0000256" key="1">
    <source>
        <dbReference type="SAM" id="MobiDB-lite"/>
    </source>
</evidence>
<protein>
    <submittedName>
        <fullName evidence="2">Uncharacterized protein</fullName>
    </submittedName>
</protein>
<evidence type="ECO:0000313" key="3">
    <source>
        <dbReference type="Proteomes" id="UP000265515"/>
    </source>
</evidence>
<feature type="region of interest" description="Disordered" evidence="1">
    <location>
        <begin position="397"/>
        <end position="433"/>
    </location>
</feature>
<feature type="compositionally biased region" description="Gly residues" evidence="1">
    <location>
        <begin position="31"/>
        <end position="43"/>
    </location>
</feature>
<feature type="region of interest" description="Disordered" evidence="1">
    <location>
        <begin position="11"/>
        <end position="48"/>
    </location>
</feature>
<accession>A0A388LT47</accession>
<sequence length="494" mass="56399">MLPCAVPDRCARHRDRNGGRRGGQLDNQGYLGQGSQGNQGNQGSGRARFDRRTAICQHCDKQGHSIRFCNARREEERVGLMYSNMDGDIYDQFGEYIDRMVPGGVRAEAQSRVTARQALPATFRLWQEKEDPPIRVEEVGSNEEVTQRLRAGDIREEPMDSEDENEEEKIEPPLVLLGKMEDLLDKVGRYQQKLVDLCEGVKEWRASIPKVFLYDFDPKSMPGRPEVTTVGSGPRSGMMTRPPTPQEGRRRLLVPELERIPGNKNRADGLSRINWDKQEEEAVENTPPVDGFLDQEEDIRLHINELSPRVPSCVGHPSWRAPSKYERKVELILKPFEEEDPWGSRDVQWMMKLALTGTHSLVKEVRTIEEGPYRVEKHDDLMGGMYLPVIESSNFTKTGMPRGGKGMRPPRRPLGASGGYERHGSHHQESTPVYDDGDIELFLDEFWGYTDHMSWTVTQAIGRLRGADRFVEPIAQIRREARTRPEVEARMQEL</sequence>
<feature type="region of interest" description="Disordered" evidence="1">
    <location>
        <begin position="224"/>
        <end position="247"/>
    </location>
</feature>
<reference evidence="2 3" key="1">
    <citation type="journal article" date="2018" name="Cell">
        <title>The Chara Genome: Secondary Complexity and Implications for Plant Terrestrialization.</title>
        <authorList>
            <person name="Nishiyama T."/>
            <person name="Sakayama H."/>
            <person name="Vries J.D."/>
            <person name="Buschmann H."/>
            <person name="Saint-Marcoux D."/>
            <person name="Ullrich K.K."/>
            <person name="Haas F.B."/>
            <person name="Vanderstraeten L."/>
            <person name="Becker D."/>
            <person name="Lang D."/>
            <person name="Vosolsobe S."/>
            <person name="Rombauts S."/>
            <person name="Wilhelmsson P.K.I."/>
            <person name="Janitza P."/>
            <person name="Kern R."/>
            <person name="Heyl A."/>
            <person name="Rumpler F."/>
            <person name="Villalobos L.I.A.C."/>
            <person name="Clay J.M."/>
            <person name="Skokan R."/>
            <person name="Toyoda A."/>
            <person name="Suzuki Y."/>
            <person name="Kagoshima H."/>
            <person name="Schijlen E."/>
            <person name="Tajeshwar N."/>
            <person name="Catarino B."/>
            <person name="Hetherington A.J."/>
            <person name="Saltykova A."/>
            <person name="Bonnot C."/>
            <person name="Breuninger H."/>
            <person name="Symeonidi A."/>
            <person name="Radhakrishnan G.V."/>
            <person name="Van Nieuwerburgh F."/>
            <person name="Deforce D."/>
            <person name="Chang C."/>
            <person name="Karol K.G."/>
            <person name="Hedrich R."/>
            <person name="Ulvskov P."/>
            <person name="Glockner G."/>
            <person name="Delwiche C.F."/>
            <person name="Petrasek J."/>
            <person name="Van de Peer Y."/>
            <person name="Friml J."/>
            <person name="Beilby M."/>
            <person name="Dolan L."/>
            <person name="Kohara Y."/>
            <person name="Sugano S."/>
            <person name="Fujiyama A."/>
            <person name="Delaux P.-M."/>
            <person name="Quint M."/>
            <person name="TheiBen G."/>
            <person name="Hagemann M."/>
            <person name="Harholt J."/>
            <person name="Dunand C."/>
            <person name="Zachgo S."/>
            <person name="Langdale J."/>
            <person name="Maumus F."/>
            <person name="Straeten D.V.D."/>
            <person name="Gould S.B."/>
            <person name="Rensing S.A."/>
        </authorList>
    </citation>
    <scope>NUCLEOTIDE SEQUENCE [LARGE SCALE GENOMIC DNA]</scope>
    <source>
        <strain evidence="2 3">S276</strain>
    </source>
</reference>
<dbReference type="Proteomes" id="UP000265515">
    <property type="component" value="Unassembled WGS sequence"/>
</dbReference>
<dbReference type="Gramene" id="GBG85498">
    <property type="protein sequence ID" value="GBG85498"/>
    <property type="gene ID" value="CBR_g40137"/>
</dbReference>
<organism evidence="2 3">
    <name type="scientific">Chara braunii</name>
    <name type="common">Braun's stonewort</name>
    <dbReference type="NCBI Taxonomy" id="69332"/>
    <lineage>
        <taxon>Eukaryota</taxon>
        <taxon>Viridiplantae</taxon>
        <taxon>Streptophyta</taxon>
        <taxon>Charophyceae</taxon>
        <taxon>Charales</taxon>
        <taxon>Characeae</taxon>
        <taxon>Chara</taxon>
    </lineage>
</organism>
<comment type="caution">
    <text evidence="2">The sequence shown here is derived from an EMBL/GenBank/DDBJ whole genome shotgun (WGS) entry which is preliminary data.</text>
</comment>
<name>A0A388LT47_CHABU</name>
<evidence type="ECO:0000313" key="2">
    <source>
        <dbReference type="EMBL" id="GBG85498.1"/>
    </source>
</evidence>
<feature type="compositionally biased region" description="Basic and acidic residues" evidence="1">
    <location>
        <begin position="420"/>
        <end position="429"/>
    </location>
</feature>
<keyword evidence="3" id="KW-1185">Reference proteome</keyword>
<gene>
    <name evidence="2" type="ORF">CBR_g40137</name>
</gene>
<dbReference type="AlphaFoldDB" id="A0A388LT47"/>
<dbReference type="OrthoDB" id="5599163at2759"/>
<dbReference type="EMBL" id="BFEA01000520">
    <property type="protein sequence ID" value="GBG85498.1"/>
    <property type="molecule type" value="Genomic_DNA"/>
</dbReference>
<proteinExistence type="predicted"/>